<proteinExistence type="predicted"/>
<dbReference type="RefSeq" id="WP_158580525.1">
    <property type="nucleotide sequence ID" value="NZ_JACOOY010000003.1"/>
</dbReference>
<dbReference type="EMBL" id="JACOOY010000003">
    <property type="protein sequence ID" value="MBC5664188.1"/>
    <property type="molecule type" value="Genomic_DNA"/>
</dbReference>
<gene>
    <name evidence="1" type="ORF">H8S07_02650</name>
</gene>
<evidence type="ECO:0000313" key="1">
    <source>
        <dbReference type="EMBL" id="MBC5664188.1"/>
    </source>
</evidence>
<accession>A0ABR7ES59</accession>
<keyword evidence="2" id="KW-1185">Reference proteome</keyword>
<protein>
    <submittedName>
        <fullName evidence="1">Uncharacterized protein</fullName>
    </submittedName>
</protein>
<name>A0ABR7ES59_9FIRM</name>
<reference evidence="1 2" key="1">
    <citation type="submission" date="2020-08" db="EMBL/GenBank/DDBJ databases">
        <title>Genome public.</title>
        <authorList>
            <person name="Liu C."/>
            <person name="Sun Q."/>
        </authorList>
    </citation>
    <scope>NUCLEOTIDE SEQUENCE [LARGE SCALE GENOMIC DNA]</scope>
    <source>
        <strain evidence="1 2">NSJ-36</strain>
    </source>
</reference>
<organism evidence="1 2">
    <name type="scientific">Dorea hominis</name>
    <dbReference type="NCBI Taxonomy" id="2763040"/>
    <lineage>
        <taxon>Bacteria</taxon>
        <taxon>Bacillati</taxon>
        <taxon>Bacillota</taxon>
        <taxon>Clostridia</taxon>
        <taxon>Lachnospirales</taxon>
        <taxon>Lachnospiraceae</taxon>
        <taxon>Dorea</taxon>
    </lineage>
</organism>
<dbReference type="Proteomes" id="UP000647235">
    <property type="component" value="Unassembled WGS sequence"/>
</dbReference>
<evidence type="ECO:0000313" key="2">
    <source>
        <dbReference type="Proteomes" id="UP000647235"/>
    </source>
</evidence>
<sequence length="56" mass="5935">MSRYESKVGKKTMTTVLSGCTCSGGCNLKCTGGCKYGCTKGCQAVCYVGSYKFLKN</sequence>
<comment type="caution">
    <text evidence="1">The sequence shown here is derived from an EMBL/GenBank/DDBJ whole genome shotgun (WGS) entry which is preliminary data.</text>
</comment>